<evidence type="ECO:0000313" key="7">
    <source>
        <dbReference type="EMBL" id="QJD82837.1"/>
    </source>
</evidence>
<dbReference type="CDD" id="cd17536">
    <property type="entry name" value="REC_YesN-like"/>
    <property type="match status" value="1"/>
</dbReference>
<evidence type="ECO:0000256" key="3">
    <source>
        <dbReference type="ARBA" id="ARBA00023163"/>
    </source>
</evidence>
<dbReference type="SMART" id="SM00448">
    <property type="entry name" value="REC"/>
    <property type="match status" value="1"/>
</dbReference>
<dbReference type="KEGG" id="cheb:HH215_06350"/>
<proteinExistence type="predicted"/>
<dbReference type="PANTHER" id="PTHR43280">
    <property type="entry name" value="ARAC-FAMILY TRANSCRIPTIONAL REGULATOR"/>
    <property type="match status" value="1"/>
</dbReference>
<dbReference type="InterPro" id="IPR020449">
    <property type="entry name" value="Tscrpt_reg_AraC-type_HTH"/>
</dbReference>
<keyword evidence="1" id="KW-0805">Transcription regulation</keyword>
<evidence type="ECO:0000256" key="4">
    <source>
        <dbReference type="PROSITE-ProRule" id="PRU00169"/>
    </source>
</evidence>
<evidence type="ECO:0000313" key="8">
    <source>
        <dbReference type="Proteomes" id="UP000502248"/>
    </source>
</evidence>
<dbReference type="PROSITE" id="PS50110">
    <property type="entry name" value="RESPONSE_REGULATORY"/>
    <property type="match status" value="1"/>
</dbReference>
<name>A0A7Z2ZLA3_9BACL</name>
<accession>A0A7Z2ZLA3</accession>
<dbReference type="GO" id="GO:0000160">
    <property type="term" value="P:phosphorelay signal transduction system"/>
    <property type="evidence" value="ECO:0007669"/>
    <property type="project" value="InterPro"/>
</dbReference>
<evidence type="ECO:0000256" key="2">
    <source>
        <dbReference type="ARBA" id="ARBA00023125"/>
    </source>
</evidence>
<dbReference type="Pfam" id="PF12833">
    <property type="entry name" value="HTH_18"/>
    <property type="match status" value="1"/>
</dbReference>
<dbReference type="PRINTS" id="PR00032">
    <property type="entry name" value="HTHARAC"/>
</dbReference>
<dbReference type="RefSeq" id="WP_169279133.1">
    <property type="nucleotide sequence ID" value="NZ_CP051680.1"/>
</dbReference>
<dbReference type="GO" id="GO:0003700">
    <property type="term" value="F:DNA-binding transcription factor activity"/>
    <property type="evidence" value="ECO:0007669"/>
    <property type="project" value="InterPro"/>
</dbReference>
<keyword evidence="4" id="KW-0597">Phosphoprotein</keyword>
<dbReference type="Proteomes" id="UP000502248">
    <property type="component" value="Chromosome"/>
</dbReference>
<dbReference type="InterPro" id="IPR001789">
    <property type="entry name" value="Sig_transdc_resp-reg_receiver"/>
</dbReference>
<dbReference type="SUPFAM" id="SSF52172">
    <property type="entry name" value="CheY-like"/>
    <property type="match status" value="1"/>
</dbReference>
<dbReference type="PROSITE" id="PS01124">
    <property type="entry name" value="HTH_ARAC_FAMILY_2"/>
    <property type="match status" value="1"/>
</dbReference>
<dbReference type="EMBL" id="CP051680">
    <property type="protein sequence ID" value="QJD82837.1"/>
    <property type="molecule type" value="Genomic_DNA"/>
</dbReference>
<dbReference type="GO" id="GO:0043565">
    <property type="term" value="F:sequence-specific DNA binding"/>
    <property type="evidence" value="ECO:0007669"/>
    <property type="project" value="InterPro"/>
</dbReference>
<feature type="domain" description="HTH araC/xylS-type" evidence="5">
    <location>
        <begin position="433"/>
        <end position="532"/>
    </location>
</feature>
<keyword evidence="2" id="KW-0238">DNA-binding</keyword>
<protein>
    <submittedName>
        <fullName evidence="7">Helix-turn-helix domain-containing protein</fullName>
    </submittedName>
</protein>
<keyword evidence="3" id="KW-0804">Transcription</keyword>
<dbReference type="Gene3D" id="3.40.50.2300">
    <property type="match status" value="1"/>
</dbReference>
<evidence type="ECO:0000259" key="5">
    <source>
        <dbReference type="PROSITE" id="PS01124"/>
    </source>
</evidence>
<keyword evidence="8" id="KW-1185">Reference proteome</keyword>
<dbReference type="AlphaFoldDB" id="A0A7Z2ZLA3"/>
<feature type="domain" description="Response regulatory" evidence="6">
    <location>
        <begin position="3"/>
        <end position="120"/>
    </location>
</feature>
<gene>
    <name evidence="7" type="ORF">HH215_06350</name>
</gene>
<dbReference type="Gene3D" id="1.10.10.60">
    <property type="entry name" value="Homeodomain-like"/>
    <property type="match status" value="2"/>
</dbReference>
<dbReference type="InterPro" id="IPR018060">
    <property type="entry name" value="HTH_AraC"/>
</dbReference>
<dbReference type="InterPro" id="IPR018062">
    <property type="entry name" value="HTH_AraC-typ_CS"/>
</dbReference>
<feature type="modified residue" description="4-aspartylphosphate" evidence="4">
    <location>
        <position position="55"/>
    </location>
</feature>
<dbReference type="Pfam" id="PF00072">
    <property type="entry name" value="Response_reg"/>
    <property type="match status" value="1"/>
</dbReference>
<dbReference type="InterPro" id="IPR009057">
    <property type="entry name" value="Homeodomain-like_sf"/>
</dbReference>
<reference evidence="7 8" key="1">
    <citation type="submission" date="2020-04" db="EMBL/GenBank/DDBJ databases">
        <title>Genome sequencing of novel species.</title>
        <authorList>
            <person name="Heo J."/>
            <person name="Kim S.-J."/>
            <person name="Kim J.-S."/>
            <person name="Hong S.-B."/>
            <person name="Kwon S.-W."/>
        </authorList>
    </citation>
    <scope>NUCLEOTIDE SEQUENCE [LARGE SCALE GENOMIC DNA]</scope>
    <source>
        <strain evidence="7 8">MFER-1</strain>
    </source>
</reference>
<dbReference type="InterPro" id="IPR011006">
    <property type="entry name" value="CheY-like_superfamily"/>
</dbReference>
<dbReference type="PROSITE" id="PS00041">
    <property type="entry name" value="HTH_ARAC_FAMILY_1"/>
    <property type="match status" value="1"/>
</dbReference>
<evidence type="ECO:0000256" key="1">
    <source>
        <dbReference type="ARBA" id="ARBA00023015"/>
    </source>
</evidence>
<dbReference type="SMART" id="SM00342">
    <property type="entry name" value="HTH_ARAC"/>
    <property type="match status" value="1"/>
</dbReference>
<organism evidence="7 8">
    <name type="scientific">Cohnella herbarum</name>
    <dbReference type="NCBI Taxonomy" id="2728023"/>
    <lineage>
        <taxon>Bacteria</taxon>
        <taxon>Bacillati</taxon>
        <taxon>Bacillota</taxon>
        <taxon>Bacilli</taxon>
        <taxon>Bacillales</taxon>
        <taxon>Paenibacillaceae</taxon>
        <taxon>Cohnella</taxon>
    </lineage>
</organism>
<evidence type="ECO:0000259" key="6">
    <source>
        <dbReference type="PROSITE" id="PS50110"/>
    </source>
</evidence>
<sequence length="536" mass="61875">MHHVLLVDDEVHAVRGLQAGVDWERLNISAIHTAHSLKQAQDVFRSQPVSLMICDIEMPMGSGLDLLEWTRENFPRTETIFLTCHSDFSFAKQAIHLQSFGYLLKPVDYSELEGVIANALEKIRKDRELHSFEETYKHYLGLWDKHRPVMAERFWQDLLRQTFASTPEAVREQASRIGLIYSDDVSFLSVYITVREWHQAWNPRDERIMEFALRNAAEEGVAGRGTVVPLEAGSLLAAIPSEAEFVMPPVQAACDSFIAFCNSNLHCDINCYIGKPVKLHEMPAMLRRLQDLDENNVTRVNRTLFLYETGKKENRTTRMPPAPVEEWALWMKQGARERLTAGIVSYLDSWRGDEVEADSHSLHLFYQDFLQMVYFILQSKGLQANLVFSRNLMTDKPATVLRSVSSLREWVLYVLSVAMNRLHDSEENMSIVDKVKRYIHDQLGLQSLSREDVANHVFLNPDYLTRVFKKETGFSISDYMQQQRIEFAKRLLCDSRLSVSDIAVEIGYTNLSYFSTLFKRTTGLNPIDYRKQCSRR</sequence>
<dbReference type="SUPFAM" id="SSF46689">
    <property type="entry name" value="Homeodomain-like"/>
    <property type="match status" value="2"/>
</dbReference>
<dbReference type="PANTHER" id="PTHR43280:SF2">
    <property type="entry name" value="HTH-TYPE TRANSCRIPTIONAL REGULATOR EXSA"/>
    <property type="match status" value="1"/>
</dbReference>